<dbReference type="InterPro" id="IPR027450">
    <property type="entry name" value="AlkB-like"/>
</dbReference>
<organism evidence="3 4">
    <name type="scientific">Saccoglossus kowalevskii</name>
    <name type="common">Acorn worm</name>
    <dbReference type="NCBI Taxonomy" id="10224"/>
    <lineage>
        <taxon>Eukaryota</taxon>
        <taxon>Metazoa</taxon>
        <taxon>Hemichordata</taxon>
        <taxon>Enteropneusta</taxon>
        <taxon>Harrimaniidae</taxon>
        <taxon>Saccoglossus</taxon>
    </lineage>
</organism>
<comment type="cofactor">
    <cofactor evidence="1">
        <name>Fe(2+)</name>
        <dbReference type="ChEBI" id="CHEBI:29033"/>
    </cofactor>
</comment>
<dbReference type="RefSeq" id="XP_006824407.1">
    <property type="nucleotide sequence ID" value="XM_006824344.1"/>
</dbReference>
<evidence type="ECO:0000259" key="2">
    <source>
        <dbReference type="Pfam" id="PF13532"/>
    </source>
</evidence>
<keyword evidence="3" id="KW-1185">Reference proteome</keyword>
<feature type="domain" description="Alpha-ketoglutarate-dependent dioxygenase AlkB-like" evidence="2">
    <location>
        <begin position="108"/>
        <end position="239"/>
    </location>
</feature>
<evidence type="ECO:0000313" key="4">
    <source>
        <dbReference type="RefSeq" id="XP_006824407.1"/>
    </source>
</evidence>
<name>A0ABM0MWL6_SACKO</name>
<dbReference type="GeneID" id="100367945"/>
<reference evidence="4" key="1">
    <citation type="submission" date="2025-08" db="UniProtKB">
        <authorList>
            <consortium name="RefSeq"/>
        </authorList>
    </citation>
    <scope>IDENTIFICATION</scope>
    <source>
        <tissue evidence="4">Testes</tissue>
    </source>
</reference>
<dbReference type="InterPro" id="IPR037151">
    <property type="entry name" value="AlkB-like_sf"/>
</dbReference>
<evidence type="ECO:0000256" key="1">
    <source>
        <dbReference type="ARBA" id="ARBA00001954"/>
    </source>
</evidence>
<gene>
    <name evidence="4" type="primary">LOC100367945</name>
</gene>
<dbReference type="PANTHER" id="PTHR12463">
    <property type="entry name" value="OXYGENASE-RELATED"/>
    <property type="match status" value="1"/>
</dbReference>
<proteinExistence type="predicted"/>
<dbReference type="SUPFAM" id="SSF51197">
    <property type="entry name" value="Clavaminate synthase-like"/>
    <property type="match status" value="1"/>
</dbReference>
<sequence>MNDRQELCGCKGIRTCLVCEKSKIDLSCRSGRFEKPDASYSFCWLCNIAWLESNTEQHPSHQGKFIRFPGVTLIENVVSEEEEEAIIQAVDATPWKVSQSGRRKQDYGPKVNFKKRKVNSKCFSGLPAFIRPLTERLVQMDGLADFQVVEQCNLEYVPDRGSSIDPHFDDVWLWGERLVTLNLNSETTLTMTQKEKDICVSIPLPKRSVIVLYGPARYEWMHAIHREDIINRRIAVTFRELSAEFLDGGVNEDTGSRLLEIARTYEGKAVQ</sequence>
<accession>A0ABM0MWL6</accession>
<dbReference type="Pfam" id="PF13532">
    <property type="entry name" value="2OG-FeII_Oxy_2"/>
    <property type="match status" value="1"/>
</dbReference>
<protein>
    <submittedName>
        <fullName evidence="4">Alpha-ketoglutarate-dependent dioxygenase alkB homolog 4-like</fullName>
    </submittedName>
</protein>
<dbReference type="InterPro" id="IPR032857">
    <property type="entry name" value="ALKBH4"/>
</dbReference>
<evidence type="ECO:0000313" key="3">
    <source>
        <dbReference type="Proteomes" id="UP000694865"/>
    </source>
</evidence>
<dbReference type="PANTHER" id="PTHR12463:SF0">
    <property type="entry name" value="ALPHA-KETOGLUTARATE-DEPENDENT DIOXYGENASE ALKB HOMOLOG 4"/>
    <property type="match status" value="1"/>
</dbReference>
<dbReference type="Gene3D" id="2.60.120.590">
    <property type="entry name" value="Alpha-ketoglutarate-dependent dioxygenase AlkB-like"/>
    <property type="match status" value="1"/>
</dbReference>
<dbReference type="Proteomes" id="UP000694865">
    <property type="component" value="Unplaced"/>
</dbReference>